<accession>A0AAD9NSR5</accession>
<evidence type="ECO:0000313" key="3">
    <source>
        <dbReference type="Proteomes" id="UP001209878"/>
    </source>
</evidence>
<sequence length="135" mass="15865">MHFRCHGVRSGNDSRRYLQEPTIMGKKKGGKGKKAAVPMITWNEALLAYKINIKEKVLQDVKYQLRATEEKNVRHKERLARLKDEQALYLNDLMERAHRFEDEIAMEEAVTKDQVTEMMMMNWQATREAEISLAR</sequence>
<evidence type="ECO:0000256" key="1">
    <source>
        <dbReference type="SAM" id="Coils"/>
    </source>
</evidence>
<dbReference type="AlphaFoldDB" id="A0AAD9NSR5"/>
<organism evidence="2 3">
    <name type="scientific">Ridgeia piscesae</name>
    <name type="common">Tubeworm</name>
    <dbReference type="NCBI Taxonomy" id="27915"/>
    <lineage>
        <taxon>Eukaryota</taxon>
        <taxon>Metazoa</taxon>
        <taxon>Spiralia</taxon>
        <taxon>Lophotrochozoa</taxon>
        <taxon>Annelida</taxon>
        <taxon>Polychaeta</taxon>
        <taxon>Sedentaria</taxon>
        <taxon>Canalipalpata</taxon>
        <taxon>Sabellida</taxon>
        <taxon>Siboglinidae</taxon>
        <taxon>Ridgeia</taxon>
    </lineage>
</organism>
<keyword evidence="1" id="KW-0175">Coiled coil</keyword>
<reference evidence="2" key="1">
    <citation type="journal article" date="2023" name="Mol. Biol. Evol.">
        <title>Third-Generation Sequencing Reveals the Adaptive Role of the Epigenome in Three Deep-Sea Polychaetes.</title>
        <authorList>
            <person name="Perez M."/>
            <person name="Aroh O."/>
            <person name="Sun Y."/>
            <person name="Lan Y."/>
            <person name="Juniper S.K."/>
            <person name="Young C.R."/>
            <person name="Angers B."/>
            <person name="Qian P.Y."/>
        </authorList>
    </citation>
    <scope>NUCLEOTIDE SEQUENCE</scope>
    <source>
        <strain evidence="2">R07B-5</strain>
    </source>
</reference>
<protein>
    <submittedName>
        <fullName evidence="2">Uncharacterized protein</fullName>
    </submittedName>
</protein>
<dbReference type="EMBL" id="JAODUO010000494">
    <property type="protein sequence ID" value="KAK2179363.1"/>
    <property type="molecule type" value="Genomic_DNA"/>
</dbReference>
<gene>
    <name evidence="2" type="ORF">NP493_494g01018</name>
</gene>
<keyword evidence="3" id="KW-1185">Reference proteome</keyword>
<dbReference type="PANTHER" id="PTHR21468">
    <property type="entry name" value="HSD9"/>
    <property type="match status" value="1"/>
</dbReference>
<feature type="coiled-coil region" evidence="1">
    <location>
        <begin position="58"/>
        <end position="110"/>
    </location>
</feature>
<dbReference type="InterPro" id="IPR026702">
    <property type="entry name" value="CCDC83"/>
</dbReference>
<dbReference type="PANTHER" id="PTHR21468:SF1">
    <property type="entry name" value="COILED-COIL DOMAIN-CONTAINING PROTEIN 83"/>
    <property type="match status" value="1"/>
</dbReference>
<proteinExistence type="predicted"/>
<name>A0AAD9NSR5_RIDPI</name>
<evidence type="ECO:0000313" key="2">
    <source>
        <dbReference type="EMBL" id="KAK2179363.1"/>
    </source>
</evidence>
<comment type="caution">
    <text evidence="2">The sequence shown here is derived from an EMBL/GenBank/DDBJ whole genome shotgun (WGS) entry which is preliminary data.</text>
</comment>
<dbReference type="Proteomes" id="UP001209878">
    <property type="component" value="Unassembled WGS sequence"/>
</dbReference>